<dbReference type="PATRIC" id="fig|1276229.3.peg.723"/>
<gene>
    <name evidence="2" type="ORF">SSYRP_v1c07280</name>
</gene>
<keyword evidence="1" id="KW-0812">Transmembrane</keyword>
<feature type="transmembrane region" description="Helical" evidence="1">
    <location>
        <begin position="433"/>
        <end position="453"/>
    </location>
</feature>
<dbReference type="KEGG" id="ssyr:SSYRP_v1c07280"/>
<sequence>MLSTQKGIFAILIGALTSLIGTIFQFILMYLLISSYGPKFNGFVKNTIAIVAFLGSVEGALGSLTVIFLLKPLLQKDYIRANEILNTTKHQYRIAGIIGIFLLLGISLAYSSYTYIFEKDFLVTVNGVAEKYALWKMMIIVALIGSKNLIGLFWTACYENLMQADQNNHIRRLVMMICDLVAYSIIFYAISVTIDPLFIFLIFLMYSLMKGVLVYLFVRLNYPWIRIMKQKDNMQLVKKSNIIVFKNIGETLIINLDAIVVAILLGLNISSTLSLYMTIAVGVRSIMLILINSFREFFAAWTAKNGRINWDTYIKFETYAFMIGAFLFINQFILSPYFVTALYAPQIGVDFSGWTAQELAIFNDIFYYPTFSLLIAISSVFIILGEPANVLIYAKGNYQKVAMPIFYLGIANVVISVIVAIISRFAFNDYKSALYGILIITCIVTFIRFVYLWVYNWMYLTYNSSFKGVFRNWMILLVPIIIAILVNYLFINVSYNPNNIYDENFQYQWGWNILLSIFFGLIVTSIMLILINSILWAPRSVKGIILRLPIIHRIWLKKQEKARKIRKSKFEDDFINLTEPTDPYQEMWEREEALVKSHITNLEIDVGPSGEDEIYVLKG</sequence>
<feature type="transmembrane region" description="Helical" evidence="1">
    <location>
        <begin position="91"/>
        <end position="113"/>
    </location>
</feature>
<feature type="transmembrane region" description="Helical" evidence="1">
    <location>
        <begin position="273"/>
        <end position="298"/>
    </location>
</feature>
<feature type="transmembrane region" description="Helical" evidence="1">
    <location>
        <begin position="48"/>
        <end position="70"/>
    </location>
</feature>
<keyword evidence="1" id="KW-0472">Membrane</keyword>
<reference evidence="2 3" key="1">
    <citation type="journal article" date="2013" name="Genome Biol. Evol.">
        <title>Complete genomes of two dipteran-associated spiroplasmas provided insights into the origin, dynamics, and impacts of viral invasion in spiroplasma.</title>
        <authorList>
            <person name="Ku C."/>
            <person name="Lo W.S."/>
            <person name="Chen L.L."/>
            <person name="Kuo C.H."/>
        </authorList>
    </citation>
    <scope>NUCLEOTIDE SEQUENCE [LARGE SCALE GENOMIC DNA]</scope>
    <source>
        <strain evidence="2">EA-1</strain>
    </source>
</reference>
<organism evidence="2 3">
    <name type="scientific">Spiroplasma syrphidicola EA-1</name>
    <dbReference type="NCBI Taxonomy" id="1276229"/>
    <lineage>
        <taxon>Bacteria</taxon>
        <taxon>Bacillati</taxon>
        <taxon>Mycoplasmatota</taxon>
        <taxon>Mollicutes</taxon>
        <taxon>Entomoplasmatales</taxon>
        <taxon>Spiroplasmataceae</taxon>
        <taxon>Spiroplasma</taxon>
    </lineage>
</organism>
<evidence type="ECO:0008006" key="4">
    <source>
        <dbReference type="Google" id="ProtNLM"/>
    </source>
</evidence>
<feature type="transmembrane region" description="Helical" evidence="1">
    <location>
        <begin position="170"/>
        <end position="191"/>
    </location>
</feature>
<feature type="transmembrane region" description="Helical" evidence="1">
    <location>
        <begin position="319"/>
        <end position="345"/>
    </location>
</feature>
<keyword evidence="1" id="KW-1133">Transmembrane helix</keyword>
<evidence type="ECO:0000313" key="2">
    <source>
        <dbReference type="EMBL" id="AGM26318.1"/>
    </source>
</evidence>
<dbReference type="STRING" id="1276229.SSYRP_v1c07280"/>
<keyword evidence="3" id="KW-1185">Reference proteome</keyword>
<accession>R4U6R7</accession>
<feature type="transmembrane region" description="Helical" evidence="1">
    <location>
        <begin position="365"/>
        <end position="384"/>
    </location>
</feature>
<feature type="transmembrane region" description="Helical" evidence="1">
    <location>
        <begin position="511"/>
        <end position="537"/>
    </location>
</feature>
<dbReference type="HOGENOM" id="CLU_419101_0_0_14"/>
<evidence type="ECO:0000256" key="1">
    <source>
        <dbReference type="SAM" id="Phobius"/>
    </source>
</evidence>
<feature type="transmembrane region" description="Helical" evidence="1">
    <location>
        <begin position="405"/>
        <end position="427"/>
    </location>
</feature>
<dbReference type="RefSeq" id="WP_016340961.1">
    <property type="nucleotide sequence ID" value="NC_021284.1"/>
</dbReference>
<evidence type="ECO:0000313" key="3">
    <source>
        <dbReference type="Proteomes" id="UP000013963"/>
    </source>
</evidence>
<protein>
    <recommendedName>
        <fullName evidence="4">Transporter</fullName>
    </recommendedName>
</protein>
<dbReference type="EMBL" id="CP005078">
    <property type="protein sequence ID" value="AGM26318.1"/>
    <property type="molecule type" value="Genomic_DNA"/>
</dbReference>
<feature type="transmembrane region" description="Helical" evidence="1">
    <location>
        <begin position="473"/>
        <end position="491"/>
    </location>
</feature>
<feature type="transmembrane region" description="Helical" evidence="1">
    <location>
        <begin position="133"/>
        <end position="158"/>
    </location>
</feature>
<dbReference type="OrthoDB" id="391558at2"/>
<dbReference type="eggNOG" id="COG2244">
    <property type="taxonomic scope" value="Bacteria"/>
</dbReference>
<feature type="transmembrane region" description="Helical" evidence="1">
    <location>
        <begin position="243"/>
        <end position="267"/>
    </location>
</feature>
<dbReference type="AlphaFoldDB" id="R4U6R7"/>
<feature type="transmembrane region" description="Helical" evidence="1">
    <location>
        <begin position="7"/>
        <end position="33"/>
    </location>
</feature>
<proteinExistence type="predicted"/>
<dbReference type="Proteomes" id="UP000013963">
    <property type="component" value="Chromosome"/>
</dbReference>
<name>R4U6R7_9MOLU</name>
<feature type="transmembrane region" description="Helical" evidence="1">
    <location>
        <begin position="197"/>
        <end position="222"/>
    </location>
</feature>